<evidence type="ECO:0000313" key="8">
    <source>
        <dbReference type="EMBL" id="MBU4693439.1"/>
    </source>
</evidence>
<feature type="compositionally biased region" description="Basic and acidic residues" evidence="6">
    <location>
        <begin position="631"/>
        <end position="643"/>
    </location>
</feature>
<keyword evidence="4 7" id="KW-1133">Transmembrane helix</keyword>
<organism evidence="8 9">
    <name type="scientific">Mycoplasma zalophidermidis</name>
    <dbReference type="NCBI Taxonomy" id="398174"/>
    <lineage>
        <taxon>Bacteria</taxon>
        <taxon>Bacillati</taxon>
        <taxon>Mycoplasmatota</taxon>
        <taxon>Mollicutes</taxon>
        <taxon>Mycoplasmataceae</taxon>
        <taxon>Mycoplasma</taxon>
    </lineage>
</organism>
<comment type="subcellular location">
    <subcellularLocation>
        <location evidence="1">Cell membrane</location>
        <topology evidence="1">Multi-pass membrane protein</topology>
    </subcellularLocation>
</comment>
<feature type="compositionally biased region" description="Basic and acidic residues" evidence="6">
    <location>
        <begin position="664"/>
        <end position="674"/>
    </location>
</feature>
<dbReference type="InterPro" id="IPR003688">
    <property type="entry name" value="TraG/VirD4"/>
</dbReference>
<gene>
    <name evidence="8" type="ORF">KQ878_00875</name>
</gene>
<name>A0ABS6DSN9_9MOLU</name>
<dbReference type="EMBL" id="JAHMHK010000001">
    <property type="protein sequence ID" value="MBU4693439.1"/>
    <property type="molecule type" value="Genomic_DNA"/>
</dbReference>
<feature type="transmembrane region" description="Helical" evidence="7">
    <location>
        <begin position="12"/>
        <end position="36"/>
    </location>
</feature>
<accession>A0ABS6DSN9</accession>
<proteinExistence type="predicted"/>
<evidence type="ECO:0000256" key="7">
    <source>
        <dbReference type="SAM" id="Phobius"/>
    </source>
</evidence>
<protein>
    <submittedName>
        <fullName evidence="8">Type IV secretory system conjugative DNA transfer family protein</fullName>
    </submittedName>
</protein>
<sequence>MKKHKKLFNICKYIFSLVIVPIALFFVLGIFGQIYYFKYQIIQDWFNHRRNLLKDVMSFYSRDNGWIFILVILVVSLVVLVWIKYHDWLKAFQKQMKGSETSAYLWNENTHQGSLKKLKKEFANDDEVGFVIGHIKKHGTLVNHTDAHMILLGIAGSGKTWRILFENIRRNASLPENKKPNLVITDPKGELLQATGGILKENGYDIKLFDFDDMYNSVYWNPLKTVWDCLHRDRELVINDYYDAINRINEIVENLPYGDEKNSIWVSQAKNCIKLVIKFMAFYSVINSEFKLDYFTLENTYTFLNIDMFTKGLWRKEIKQNSNINKLWNDIYTEMEALANTTPETLSGFLTNAQNALGLFKTSPIIQKITSGNNVDFIDMFNNNKPFAIFIKFPDHKKANSFLIPILISQIYEQAISKANENKDLRLERTLLFILEEFASIQNLKNIADWMSISRSRKIFFALTLQDYTQLDKYNTGANENKLIKSQARLTVFLETNNQETLRDISEMMGESKVERTSTTSSDKGTSTTRSVQSEKTMSVSQLKFKSKKDALILSGGYKPILIKPLFAFDYTNIDKSYRHREPQEVRNHDKAFDFLKLKPINYEADVSGTNSLPSSNSGITKTISLGPKNIEVEPKPDKKDALSIDSKSQPINQTLERFRKTKFSKDNKSSKTK</sequence>
<evidence type="ECO:0000313" key="9">
    <source>
        <dbReference type="Proteomes" id="UP000812267"/>
    </source>
</evidence>
<reference evidence="8" key="1">
    <citation type="submission" date="2021-06" db="EMBL/GenBank/DDBJ databases">
        <title>Novel Mycoplasma species detected in California sea lions (Zalophus californianus) from the USA.</title>
        <authorList>
            <person name="Volokhov D.V."/>
            <person name="Furtak V.A."/>
            <person name="Zagorodnyaya T.A."/>
        </authorList>
    </citation>
    <scope>NUCLEOTIDE SEQUENCE [LARGE SCALE GENOMIC DNA]</scope>
    <source>
        <strain evidence="8">CSL 4779</strain>
    </source>
</reference>
<feature type="compositionally biased region" description="Polar residues" evidence="6">
    <location>
        <begin position="646"/>
        <end position="656"/>
    </location>
</feature>
<evidence type="ECO:0000256" key="4">
    <source>
        <dbReference type="ARBA" id="ARBA00022989"/>
    </source>
</evidence>
<dbReference type="Proteomes" id="UP000812267">
    <property type="component" value="Unassembled WGS sequence"/>
</dbReference>
<feature type="region of interest" description="Disordered" evidence="6">
    <location>
        <begin position="509"/>
        <end position="535"/>
    </location>
</feature>
<feature type="compositionally biased region" description="Low complexity" evidence="6">
    <location>
        <begin position="517"/>
        <end position="531"/>
    </location>
</feature>
<comment type="caution">
    <text evidence="8">The sequence shown here is derived from an EMBL/GenBank/DDBJ whole genome shotgun (WGS) entry which is preliminary data.</text>
</comment>
<feature type="region of interest" description="Disordered" evidence="6">
    <location>
        <begin position="629"/>
        <end position="674"/>
    </location>
</feature>
<keyword evidence="9" id="KW-1185">Reference proteome</keyword>
<keyword evidence="2" id="KW-1003">Cell membrane</keyword>
<dbReference type="Pfam" id="PF02534">
    <property type="entry name" value="T4SS-DNA_transf"/>
    <property type="match status" value="1"/>
</dbReference>
<evidence type="ECO:0000256" key="5">
    <source>
        <dbReference type="ARBA" id="ARBA00023136"/>
    </source>
</evidence>
<keyword evidence="5 7" id="KW-0472">Membrane</keyword>
<evidence type="ECO:0000256" key="3">
    <source>
        <dbReference type="ARBA" id="ARBA00022692"/>
    </source>
</evidence>
<dbReference type="RefSeq" id="WP_216567755.1">
    <property type="nucleotide sequence ID" value="NZ_JAHMHK010000001.1"/>
</dbReference>
<evidence type="ECO:0000256" key="6">
    <source>
        <dbReference type="SAM" id="MobiDB-lite"/>
    </source>
</evidence>
<dbReference type="InterPro" id="IPR051539">
    <property type="entry name" value="T4SS-coupling_protein"/>
</dbReference>
<keyword evidence="3 7" id="KW-0812">Transmembrane</keyword>
<evidence type="ECO:0000256" key="1">
    <source>
        <dbReference type="ARBA" id="ARBA00004651"/>
    </source>
</evidence>
<dbReference type="CDD" id="cd01127">
    <property type="entry name" value="TrwB_TraG_TraD_VirD4"/>
    <property type="match status" value="1"/>
</dbReference>
<feature type="transmembrane region" description="Helical" evidence="7">
    <location>
        <begin position="65"/>
        <end position="85"/>
    </location>
</feature>
<dbReference type="PANTHER" id="PTHR37937">
    <property type="entry name" value="CONJUGATIVE TRANSFER: DNA TRANSPORT"/>
    <property type="match status" value="1"/>
</dbReference>
<evidence type="ECO:0000256" key="2">
    <source>
        <dbReference type="ARBA" id="ARBA00022475"/>
    </source>
</evidence>
<dbReference type="PANTHER" id="PTHR37937:SF1">
    <property type="entry name" value="CONJUGATIVE TRANSFER: DNA TRANSPORT"/>
    <property type="match status" value="1"/>
</dbReference>